<accession>A0AAD4LNB2</accession>
<protein>
    <submittedName>
        <fullName evidence="2">Uncharacterized protein</fullName>
    </submittedName>
</protein>
<name>A0AAD4LNB2_9AGAM</name>
<feature type="region of interest" description="Disordered" evidence="1">
    <location>
        <begin position="191"/>
        <end position="217"/>
    </location>
</feature>
<gene>
    <name evidence="2" type="ORF">EDB92DRAFT_1815074</name>
</gene>
<proteinExistence type="predicted"/>
<comment type="caution">
    <text evidence="2">The sequence shown here is derived from an EMBL/GenBank/DDBJ whole genome shotgun (WGS) entry which is preliminary data.</text>
</comment>
<evidence type="ECO:0000313" key="2">
    <source>
        <dbReference type="EMBL" id="KAH8994560.1"/>
    </source>
</evidence>
<evidence type="ECO:0000313" key="3">
    <source>
        <dbReference type="Proteomes" id="UP001201163"/>
    </source>
</evidence>
<keyword evidence="3" id="KW-1185">Reference proteome</keyword>
<evidence type="ECO:0000256" key="1">
    <source>
        <dbReference type="SAM" id="MobiDB-lite"/>
    </source>
</evidence>
<sequence length="217" mass="24196">MRLFIGGDHMIEVTRTALRKLHTLPSAPKLVKTYPLKDLERNWSNAGQIIDVLHGFVVRGKVLFPLRRCSGFNTAWPRPEPKYNTISDEEGALDDGGNNQLCHHTLHVTLPGWVSALIQYPTAPAEPSLRGLAHYQLLGSVESLSKVNDTVRNERVELLAVEASSDQSQGSTQVKQGCGTSELLDEDRNYRGFRPFGSQPVPNKEEGRSWMGRTHIT</sequence>
<organism evidence="2 3">
    <name type="scientific">Lactarius akahatsu</name>
    <dbReference type="NCBI Taxonomy" id="416441"/>
    <lineage>
        <taxon>Eukaryota</taxon>
        <taxon>Fungi</taxon>
        <taxon>Dikarya</taxon>
        <taxon>Basidiomycota</taxon>
        <taxon>Agaricomycotina</taxon>
        <taxon>Agaricomycetes</taxon>
        <taxon>Russulales</taxon>
        <taxon>Russulaceae</taxon>
        <taxon>Lactarius</taxon>
    </lineage>
</organism>
<dbReference type="Proteomes" id="UP001201163">
    <property type="component" value="Unassembled WGS sequence"/>
</dbReference>
<dbReference type="EMBL" id="JAKELL010000014">
    <property type="protein sequence ID" value="KAH8994560.1"/>
    <property type="molecule type" value="Genomic_DNA"/>
</dbReference>
<reference evidence="2" key="1">
    <citation type="submission" date="2022-01" db="EMBL/GenBank/DDBJ databases">
        <title>Comparative genomics reveals a dynamic genome evolution in the ectomycorrhizal milk-cap (Lactarius) mushrooms.</title>
        <authorList>
            <consortium name="DOE Joint Genome Institute"/>
            <person name="Lebreton A."/>
            <person name="Tang N."/>
            <person name="Kuo A."/>
            <person name="LaButti K."/>
            <person name="Drula E."/>
            <person name="Barry K."/>
            <person name="Clum A."/>
            <person name="Lipzen A."/>
            <person name="Mousain D."/>
            <person name="Ng V."/>
            <person name="Wang R."/>
            <person name="Wang X."/>
            <person name="Dai Y."/>
            <person name="Henrissat B."/>
            <person name="Grigoriev I.V."/>
            <person name="Guerin-Laguette A."/>
            <person name="Yu F."/>
            <person name="Martin F.M."/>
        </authorList>
    </citation>
    <scope>NUCLEOTIDE SEQUENCE</scope>
    <source>
        <strain evidence="2">QP</strain>
    </source>
</reference>
<dbReference type="AlphaFoldDB" id="A0AAD4LNB2"/>